<dbReference type="GO" id="GO:0089702">
    <property type="term" value="F:undecaprenyl-phosphate glucose phosphotransferase activity"/>
    <property type="evidence" value="ECO:0007669"/>
    <property type="project" value="TreeGrafter"/>
</dbReference>
<feature type="transmembrane region" description="Helical" evidence="7">
    <location>
        <begin position="12"/>
        <end position="40"/>
    </location>
</feature>
<dbReference type="Pfam" id="PF13727">
    <property type="entry name" value="CoA_binding_3"/>
    <property type="match status" value="1"/>
</dbReference>
<protein>
    <submittedName>
        <fullName evidence="9">TIGR03013 family PEP-CTERM/XrtA system glycosyltransferase</fullName>
    </submittedName>
</protein>
<evidence type="ECO:0000256" key="2">
    <source>
        <dbReference type="ARBA" id="ARBA00006464"/>
    </source>
</evidence>
<evidence type="ECO:0000256" key="4">
    <source>
        <dbReference type="ARBA" id="ARBA00022692"/>
    </source>
</evidence>
<dbReference type="PANTHER" id="PTHR30576:SF21">
    <property type="entry name" value="UDP-GLUCOSE:UNDECAPRENYL-PHOSPHATE GLUCOSE-1-PHOSPHATE TRANSFERASE"/>
    <property type="match status" value="1"/>
</dbReference>
<dbReference type="InterPro" id="IPR017464">
    <property type="entry name" value="Sugar_tfrase_EpsB_2"/>
</dbReference>
<reference evidence="9" key="1">
    <citation type="submission" date="2022-07" db="EMBL/GenBank/DDBJ databases">
        <title>Alkalimarinus sp. nov., isolated from gut of a Alitta virens.</title>
        <authorList>
            <person name="Yang A.I."/>
            <person name="Shin N.-R."/>
        </authorList>
    </citation>
    <scope>NUCLEOTIDE SEQUENCE</scope>
    <source>
        <strain evidence="9">FA028</strain>
    </source>
</reference>
<accession>A0A9E8HP32</accession>
<dbReference type="Proteomes" id="UP001164472">
    <property type="component" value="Chromosome"/>
</dbReference>
<keyword evidence="5 7" id="KW-1133">Transmembrane helix</keyword>
<comment type="subcellular location">
    <subcellularLocation>
        <location evidence="1">Membrane</location>
        <topology evidence="1">Multi-pass membrane protein</topology>
    </subcellularLocation>
</comment>
<dbReference type="GO" id="GO:0016020">
    <property type="term" value="C:membrane"/>
    <property type="evidence" value="ECO:0007669"/>
    <property type="project" value="UniProtKB-SubCell"/>
</dbReference>
<organism evidence="9 10">
    <name type="scientific">Alkalimarinus sediminis</name>
    <dbReference type="NCBI Taxonomy" id="1632866"/>
    <lineage>
        <taxon>Bacteria</taxon>
        <taxon>Pseudomonadati</taxon>
        <taxon>Pseudomonadota</taxon>
        <taxon>Gammaproteobacteria</taxon>
        <taxon>Alteromonadales</taxon>
        <taxon>Alteromonadaceae</taxon>
        <taxon>Alkalimarinus</taxon>
    </lineage>
</organism>
<dbReference type="GO" id="GO:0009242">
    <property type="term" value="P:colanic acid biosynthetic process"/>
    <property type="evidence" value="ECO:0007669"/>
    <property type="project" value="TreeGrafter"/>
</dbReference>
<keyword evidence="6 7" id="KW-0472">Membrane</keyword>
<dbReference type="InterPro" id="IPR017475">
    <property type="entry name" value="EPS_sugar_tfrase"/>
</dbReference>
<dbReference type="PANTHER" id="PTHR30576">
    <property type="entry name" value="COLANIC BIOSYNTHESIS UDP-GLUCOSE LIPID CARRIER TRANSFERASE"/>
    <property type="match status" value="1"/>
</dbReference>
<dbReference type="KEGG" id="asem:NNL22_06080"/>
<dbReference type="NCBIfam" id="TIGR03013">
    <property type="entry name" value="EpsB_2"/>
    <property type="match status" value="1"/>
</dbReference>
<dbReference type="InterPro" id="IPR003362">
    <property type="entry name" value="Bact_transf"/>
</dbReference>
<keyword evidence="4 7" id="KW-0812">Transmembrane</keyword>
<feature type="transmembrane region" description="Helical" evidence="7">
    <location>
        <begin position="85"/>
        <end position="106"/>
    </location>
</feature>
<feature type="transmembrane region" description="Helical" evidence="7">
    <location>
        <begin position="118"/>
        <end position="140"/>
    </location>
</feature>
<gene>
    <name evidence="9" type="ORF">NNL22_06080</name>
</gene>
<keyword evidence="10" id="KW-1185">Reference proteome</keyword>
<evidence type="ECO:0000313" key="9">
    <source>
        <dbReference type="EMBL" id="UZW76143.1"/>
    </source>
</evidence>
<name>A0A9E8HP32_9ALTE</name>
<dbReference type="EMBL" id="CP101527">
    <property type="protein sequence ID" value="UZW76143.1"/>
    <property type="molecule type" value="Genomic_DNA"/>
</dbReference>
<feature type="domain" description="Bacterial sugar transferase" evidence="8">
    <location>
        <begin position="279"/>
        <end position="464"/>
    </location>
</feature>
<evidence type="ECO:0000256" key="7">
    <source>
        <dbReference type="SAM" id="Phobius"/>
    </source>
</evidence>
<dbReference type="Gene3D" id="3.40.50.720">
    <property type="entry name" value="NAD(P)-binding Rossmann-like Domain"/>
    <property type="match status" value="1"/>
</dbReference>
<evidence type="ECO:0000256" key="6">
    <source>
        <dbReference type="ARBA" id="ARBA00023136"/>
    </source>
</evidence>
<comment type="similarity">
    <text evidence="2">Belongs to the bacterial sugar transferase family.</text>
</comment>
<dbReference type="AlphaFoldDB" id="A0A9E8HP32"/>
<feature type="transmembrane region" description="Helical" evidence="7">
    <location>
        <begin position="52"/>
        <end position="73"/>
    </location>
</feature>
<evidence type="ECO:0000256" key="3">
    <source>
        <dbReference type="ARBA" id="ARBA00022679"/>
    </source>
</evidence>
<proteinExistence type="inferred from homology"/>
<evidence type="ECO:0000256" key="1">
    <source>
        <dbReference type="ARBA" id="ARBA00004141"/>
    </source>
</evidence>
<dbReference type="Pfam" id="PF02397">
    <property type="entry name" value="Bac_transf"/>
    <property type="match status" value="1"/>
</dbReference>
<evidence type="ECO:0000259" key="8">
    <source>
        <dbReference type="Pfam" id="PF02397"/>
    </source>
</evidence>
<evidence type="ECO:0000256" key="5">
    <source>
        <dbReference type="ARBA" id="ARBA00022989"/>
    </source>
</evidence>
<evidence type="ECO:0000313" key="10">
    <source>
        <dbReference type="Proteomes" id="UP001164472"/>
    </source>
</evidence>
<keyword evidence="3" id="KW-0808">Transferase</keyword>
<dbReference type="RefSeq" id="WP_251811959.1">
    <property type="nucleotide sequence ID" value="NZ_CP101527.1"/>
</dbReference>
<sequence length="470" mass="53933">MAHIRVFKHYVHLPFIMLGLIDFTVLMASFYLSAFFLFFTHIGLFVEYWDQVLYSAIFYTLLIQLIMIATGVYESQIEEGLSGMMLRSILSIIIAIAMLSFFVYISGDTLWYFTKGQLSLASVLAVFSIGIFRAIFFLFAHEGLFKRRVLVLGAGHRARNLATDLTAPLDRKGFDIVGYIPMPDEEVKVGRQHLLNVPNNIQQYVEANNIEEIVVAVDDRRKTLPLDDLLNCKMVGINVIDGSTFYERESKKVPLEMIQPSWMIFSDGFNVGRLNAVIRRTFDIIASLLLLAVSWPLMLLTILCIKLEEGIRAPVIYSQERVGLNGRSFFVHKFRSMRTDAEKKGEAIWAQKNDTRVTKVGEFIRKVRIDELPQIFNVLVGDMSFVGPRPERPVFVNQLSENIPYYSERHRVKPGITGWAQLCFAYADSEEDSREKLQYDLYYIKNQSLLLDILILIQTVEVVLFKKGSR</sequence>
<dbReference type="NCBIfam" id="TIGR03025">
    <property type="entry name" value="EPS_sugtrans"/>
    <property type="match status" value="1"/>
</dbReference>